<dbReference type="PANTHER" id="PTHR11138">
    <property type="entry name" value="METHIONYL-TRNA FORMYLTRANSFERASE"/>
    <property type="match status" value="1"/>
</dbReference>
<dbReference type="GO" id="GO:0005829">
    <property type="term" value="C:cytosol"/>
    <property type="evidence" value="ECO:0007669"/>
    <property type="project" value="TreeGrafter"/>
</dbReference>
<name>A0A520LMY3_9GAMM</name>
<dbReference type="InterPro" id="IPR002376">
    <property type="entry name" value="Formyl_transf_N"/>
</dbReference>
<accession>A0A520LMY3</accession>
<feature type="domain" description="Formyl transferase C-terminal" evidence="7">
    <location>
        <begin position="204"/>
        <end position="305"/>
    </location>
</feature>
<gene>
    <name evidence="5" type="primary">fmt</name>
    <name evidence="8" type="ORF">EVB02_01485</name>
</gene>
<dbReference type="InterPro" id="IPR011034">
    <property type="entry name" value="Formyl_transferase-like_C_sf"/>
</dbReference>
<dbReference type="SUPFAM" id="SSF50486">
    <property type="entry name" value="FMT C-terminal domain-like"/>
    <property type="match status" value="1"/>
</dbReference>
<dbReference type="Pfam" id="PF00551">
    <property type="entry name" value="Formyl_trans_N"/>
    <property type="match status" value="1"/>
</dbReference>
<evidence type="ECO:0000256" key="2">
    <source>
        <dbReference type="ARBA" id="ARBA00012261"/>
    </source>
</evidence>
<dbReference type="GO" id="GO:0004479">
    <property type="term" value="F:methionyl-tRNA formyltransferase activity"/>
    <property type="evidence" value="ECO:0007669"/>
    <property type="project" value="UniProtKB-UniRule"/>
</dbReference>
<dbReference type="EMBL" id="SHBO01000011">
    <property type="protein sequence ID" value="RZO07605.1"/>
    <property type="molecule type" value="Genomic_DNA"/>
</dbReference>
<organism evidence="8 9">
    <name type="scientific">SAR92 clade bacterium</name>
    <dbReference type="NCBI Taxonomy" id="2315479"/>
    <lineage>
        <taxon>Bacteria</taxon>
        <taxon>Pseudomonadati</taxon>
        <taxon>Pseudomonadota</taxon>
        <taxon>Gammaproteobacteria</taxon>
        <taxon>Cellvibrionales</taxon>
        <taxon>Porticoccaceae</taxon>
        <taxon>SAR92 clade</taxon>
    </lineage>
</organism>
<evidence type="ECO:0000313" key="9">
    <source>
        <dbReference type="Proteomes" id="UP000318148"/>
    </source>
</evidence>
<evidence type="ECO:0000313" key="8">
    <source>
        <dbReference type="EMBL" id="RZO07605.1"/>
    </source>
</evidence>
<proteinExistence type="inferred from homology"/>
<dbReference type="InterPro" id="IPR041711">
    <property type="entry name" value="Met-tRNA-FMT_N"/>
</dbReference>
<dbReference type="NCBIfam" id="TIGR00460">
    <property type="entry name" value="fmt"/>
    <property type="match status" value="1"/>
</dbReference>
<comment type="catalytic activity">
    <reaction evidence="5">
        <text>L-methionyl-tRNA(fMet) + (6R)-10-formyltetrahydrofolate = N-formyl-L-methionyl-tRNA(fMet) + (6S)-5,6,7,8-tetrahydrofolate + H(+)</text>
        <dbReference type="Rhea" id="RHEA:24380"/>
        <dbReference type="Rhea" id="RHEA-COMP:9952"/>
        <dbReference type="Rhea" id="RHEA-COMP:9953"/>
        <dbReference type="ChEBI" id="CHEBI:15378"/>
        <dbReference type="ChEBI" id="CHEBI:57453"/>
        <dbReference type="ChEBI" id="CHEBI:78530"/>
        <dbReference type="ChEBI" id="CHEBI:78844"/>
        <dbReference type="ChEBI" id="CHEBI:195366"/>
        <dbReference type="EC" id="2.1.2.9"/>
    </reaction>
</comment>
<dbReference type="InterPro" id="IPR044135">
    <property type="entry name" value="Met-tRNA-FMT_C"/>
</dbReference>
<dbReference type="EC" id="2.1.2.9" evidence="2 5"/>
<dbReference type="InterPro" id="IPR005794">
    <property type="entry name" value="Fmt"/>
</dbReference>
<keyword evidence="3 5" id="KW-0808">Transferase</keyword>
<dbReference type="Pfam" id="PF02911">
    <property type="entry name" value="Formyl_trans_C"/>
    <property type="match status" value="1"/>
</dbReference>
<dbReference type="Gene3D" id="3.40.50.12230">
    <property type="match status" value="1"/>
</dbReference>
<dbReference type="HAMAP" id="MF_00182">
    <property type="entry name" value="Formyl_trans"/>
    <property type="match status" value="1"/>
</dbReference>
<feature type="binding site" evidence="5">
    <location>
        <begin position="110"/>
        <end position="113"/>
    </location>
    <ligand>
        <name>(6S)-5,6,7,8-tetrahydrofolate</name>
        <dbReference type="ChEBI" id="CHEBI:57453"/>
    </ligand>
</feature>
<comment type="caution">
    <text evidence="8">The sequence shown here is derived from an EMBL/GenBank/DDBJ whole genome shotgun (WGS) entry which is preliminary data.</text>
</comment>
<dbReference type="InterPro" id="IPR005793">
    <property type="entry name" value="Formyl_trans_C"/>
</dbReference>
<dbReference type="AlphaFoldDB" id="A0A520LMY3"/>
<keyword evidence="4 5" id="KW-0648">Protein biosynthesis</keyword>
<evidence type="ECO:0000259" key="7">
    <source>
        <dbReference type="Pfam" id="PF02911"/>
    </source>
</evidence>
<feature type="domain" description="Formyl transferase N-terminal" evidence="6">
    <location>
        <begin position="1"/>
        <end position="181"/>
    </location>
</feature>
<evidence type="ECO:0000256" key="3">
    <source>
        <dbReference type="ARBA" id="ARBA00022679"/>
    </source>
</evidence>
<evidence type="ECO:0000256" key="5">
    <source>
        <dbReference type="HAMAP-Rule" id="MF_00182"/>
    </source>
</evidence>
<comment type="similarity">
    <text evidence="1 5">Belongs to the Fmt family.</text>
</comment>
<dbReference type="CDD" id="cd08646">
    <property type="entry name" value="FMT_core_Met-tRNA-FMT_N"/>
    <property type="match status" value="1"/>
</dbReference>
<dbReference type="PANTHER" id="PTHR11138:SF5">
    <property type="entry name" value="METHIONYL-TRNA FORMYLTRANSFERASE, MITOCHONDRIAL"/>
    <property type="match status" value="1"/>
</dbReference>
<protein>
    <recommendedName>
        <fullName evidence="2 5">Methionyl-tRNA formyltransferase</fullName>
        <ecNumber evidence="2 5">2.1.2.9</ecNumber>
    </recommendedName>
</protein>
<comment type="function">
    <text evidence="5">Attaches a formyl group to the free amino group of methionyl-tRNA(fMet). The formyl group appears to play a dual role in the initiator identity of N-formylmethionyl-tRNA by promoting its recognition by IF2 and preventing the misappropriation of this tRNA by the elongation apparatus.</text>
</comment>
<sequence length="317" mass="35165">MKIIFAGTPPFAAEHLKTLLKNFHHEVVCIYTQPDRPSGRGRKKLASPVKKVALDNNLAVRQPNSLNNSNEINFLKELAPEILIVVAYGLIIPKPILDIPRYGCINVHTSILPRWRGAAPIQRAIEAGDKKSGVSIMQMDAGLDTGPILATSECDIDTNDTAGSLESKMMSLGPKLLLKVLTKIKLNDLAPSSQNKFEVSYAHKINKNECQINWFDSAMTLERRIRAFNPTSVMFSNFKNIRLKVWVAKAIDLTECSSETAKPGEILSANNEGLLVQCNIGKLLITNIQMPGKTKMSFKEILKSRKSFFNVGCVFEN</sequence>
<evidence type="ECO:0000256" key="1">
    <source>
        <dbReference type="ARBA" id="ARBA00010699"/>
    </source>
</evidence>
<dbReference type="InterPro" id="IPR036477">
    <property type="entry name" value="Formyl_transf_N_sf"/>
</dbReference>
<dbReference type="CDD" id="cd08704">
    <property type="entry name" value="Met_tRNA_FMT_C"/>
    <property type="match status" value="1"/>
</dbReference>
<evidence type="ECO:0000259" key="6">
    <source>
        <dbReference type="Pfam" id="PF00551"/>
    </source>
</evidence>
<dbReference type="PROSITE" id="PS00373">
    <property type="entry name" value="GART"/>
    <property type="match status" value="1"/>
</dbReference>
<reference evidence="8 9" key="1">
    <citation type="submission" date="2019-02" db="EMBL/GenBank/DDBJ databases">
        <title>Prokaryotic population dynamics and viral predation in marine succession experiment using metagenomics: the confinement effect.</title>
        <authorList>
            <person name="Haro-Moreno J.M."/>
            <person name="Rodriguez-Valera F."/>
            <person name="Lopez-Perez M."/>
        </authorList>
    </citation>
    <scope>NUCLEOTIDE SEQUENCE [LARGE SCALE GENOMIC DNA]</scope>
    <source>
        <strain evidence="8">MED-G169</strain>
    </source>
</reference>
<dbReference type="InterPro" id="IPR001555">
    <property type="entry name" value="GART_AS"/>
</dbReference>
<dbReference type="Proteomes" id="UP000318148">
    <property type="component" value="Unassembled WGS sequence"/>
</dbReference>
<evidence type="ECO:0000256" key="4">
    <source>
        <dbReference type="ARBA" id="ARBA00022917"/>
    </source>
</evidence>
<dbReference type="SUPFAM" id="SSF53328">
    <property type="entry name" value="Formyltransferase"/>
    <property type="match status" value="1"/>
</dbReference>